<dbReference type="Proteomes" id="UP000805614">
    <property type="component" value="Unassembled WGS sequence"/>
</dbReference>
<protein>
    <submittedName>
        <fullName evidence="2">Uncharacterized protein</fullName>
    </submittedName>
</protein>
<keyword evidence="3" id="KW-1185">Reference proteome</keyword>
<sequence length="45" mass="4564">MIDVGDADAIAATALATLTPSPGESGLGRPTSHCGRAARERNLNE</sequence>
<dbReference type="EMBL" id="JABVEC010000012">
    <property type="protein sequence ID" value="MBC6467335.1"/>
    <property type="molecule type" value="Genomic_DNA"/>
</dbReference>
<proteinExistence type="predicted"/>
<evidence type="ECO:0000256" key="1">
    <source>
        <dbReference type="SAM" id="MobiDB-lite"/>
    </source>
</evidence>
<comment type="caution">
    <text evidence="2">The sequence shown here is derived from an EMBL/GenBank/DDBJ whole genome shotgun (WGS) entry which is preliminary data.</text>
</comment>
<evidence type="ECO:0000313" key="2">
    <source>
        <dbReference type="EMBL" id="MBC6467335.1"/>
    </source>
</evidence>
<reference evidence="2 3" key="1">
    <citation type="submission" date="2020-06" db="EMBL/GenBank/DDBJ databases">
        <title>Actinomadura xiongansis sp. nov., isolated from soil of Baiyangdian.</title>
        <authorList>
            <person name="Zhang X."/>
        </authorList>
    </citation>
    <scope>NUCLEOTIDE SEQUENCE [LARGE SCALE GENOMIC DNA]</scope>
    <source>
        <strain evidence="2 3">HBUM206468</strain>
    </source>
</reference>
<gene>
    <name evidence="2" type="ORF">HKK74_17800</name>
</gene>
<name>A0ABR7LS76_9ACTN</name>
<dbReference type="RefSeq" id="WP_187244340.1">
    <property type="nucleotide sequence ID" value="NZ_BAAAOK010000005.1"/>
</dbReference>
<evidence type="ECO:0000313" key="3">
    <source>
        <dbReference type="Proteomes" id="UP000805614"/>
    </source>
</evidence>
<feature type="region of interest" description="Disordered" evidence="1">
    <location>
        <begin position="18"/>
        <end position="45"/>
    </location>
</feature>
<organism evidence="2 3">
    <name type="scientific">Actinomadura alba</name>
    <dbReference type="NCBI Taxonomy" id="406431"/>
    <lineage>
        <taxon>Bacteria</taxon>
        <taxon>Bacillati</taxon>
        <taxon>Actinomycetota</taxon>
        <taxon>Actinomycetes</taxon>
        <taxon>Streptosporangiales</taxon>
        <taxon>Thermomonosporaceae</taxon>
        <taxon>Actinomadura</taxon>
    </lineage>
</organism>
<accession>A0ABR7LS76</accession>